<evidence type="ECO:0000256" key="4">
    <source>
        <dbReference type="ARBA" id="ARBA00022729"/>
    </source>
</evidence>
<dbReference type="InterPro" id="IPR002491">
    <property type="entry name" value="ABC_transptr_periplasmic_BD"/>
</dbReference>
<evidence type="ECO:0000256" key="1">
    <source>
        <dbReference type="ARBA" id="ARBA00004196"/>
    </source>
</evidence>
<evidence type="ECO:0000259" key="6">
    <source>
        <dbReference type="PROSITE" id="PS50983"/>
    </source>
</evidence>
<dbReference type="SUPFAM" id="SSF53807">
    <property type="entry name" value="Helical backbone' metal receptor"/>
    <property type="match status" value="1"/>
</dbReference>
<dbReference type="Pfam" id="PF01497">
    <property type="entry name" value="Peripla_BP_2"/>
    <property type="match status" value="1"/>
</dbReference>
<dbReference type="InterPro" id="IPR051313">
    <property type="entry name" value="Bact_iron-sidero_bind"/>
</dbReference>
<evidence type="ECO:0000313" key="7">
    <source>
        <dbReference type="EMBL" id="GAA0969420.1"/>
    </source>
</evidence>
<feature type="signal peptide" evidence="5">
    <location>
        <begin position="1"/>
        <end position="24"/>
    </location>
</feature>
<comment type="subcellular location">
    <subcellularLocation>
        <location evidence="1">Cell envelope</location>
    </subcellularLocation>
</comment>
<feature type="domain" description="Fe/B12 periplasmic-binding" evidence="6">
    <location>
        <begin position="62"/>
        <end position="322"/>
    </location>
</feature>
<keyword evidence="8" id="KW-1185">Reference proteome</keyword>
<dbReference type="PROSITE" id="PS50983">
    <property type="entry name" value="FE_B12_PBP"/>
    <property type="match status" value="1"/>
</dbReference>
<evidence type="ECO:0000256" key="5">
    <source>
        <dbReference type="SAM" id="SignalP"/>
    </source>
</evidence>
<dbReference type="PROSITE" id="PS51257">
    <property type="entry name" value="PROKAR_LIPOPROTEIN"/>
    <property type="match status" value="1"/>
</dbReference>
<comment type="similarity">
    <text evidence="2">Belongs to the bacterial solute-binding protein 8 family.</text>
</comment>
<feature type="chain" id="PRO_5046725814" evidence="5">
    <location>
        <begin position="25"/>
        <end position="322"/>
    </location>
</feature>
<keyword evidence="4 5" id="KW-0732">Signal</keyword>
<gene>
    <name evidence="7" type="ORF">GCM10009550_76110</name>
</gene>
<evidence type="ECO:0000256" key="2">
    <source>
        <dbReference type="ARBA" id="ARBA00008814"/>
    </source>
</evidence>
<evidence type="ECO:0000313" key="8">
    <source>
        <dbReference type="Proteomes" id="UP001500665"/>
    </source>
</evidence>
<accession>A0ABN1S0P0</accession>
<dbReference type="EMBL" id="BAAAHH010000064">
    <property type="protein sequence ID" value="GAA0969420.1"/>
    <property type="molecule type" value="Genomic_DNA"/>
</dbReference>
<evidence type="ECO:0000256" key="3">
    <source>
        <dbReference type="ARBA" id="ARBA00022448"/>
    </source>
</evidence>
<proteinExistence type="inferred from homology"/>
<sequence length="322" mass="33917">MRSPITSFRGPRLLAAALTAAALALTGCGGTEDGAEPEAPAKPASKVVEASNGSITIPGDPRRIVSVIYATGALLDVGVTPVGTTKIEEPVELTEEQKPTGAQIPEIGAGDQINLEKVAEARPDLIIVSAPDFNWPIDKLSQIAPTLYFEVTKPADLVASAEKVAQAVGKDAELKKLKDAYDARVTEVKGKYADALAKNKFTVVSTYGGGNYFLGTRTSWIGQVVDDLGGAFTAASSDSATHETEESLENLSKLDDADVILIGNSGGKFTPETEKMLASSSFKLLKAAKNEQVHGIDFSYADRYTTMTAVLNQIETILQGLG</sequence>
<dbReference type="PANTHER" id="PTHR30532">
    <property type="entry name" value="IRON III DICITRATE-BINDING PERIPLASMIC PROTEIN"/>
    <property type="match status" value="1"/>
</dbReference>
<reference evidence="7 8" key="1">
    <citation type="journal article" date="2019" name="Int. J. Syst. Evol. Microbiol.">
        <title>The Global Catalogue of Microorganisms (GCM) 10K type strain sequencing project: providing services to taxonomists for standard genome sequencing and annotation.</title>
        <authorList>
            <consortium name="The Broad Institute Genomics Platform"/>
            <consortium name="The Broad Institute Genome Sequencing Center for Infectious Disease"/>
            <person name="Wu L."/>
            <person name="Ma J."/>
        </authorList>
    </citation>
    <scope>NUCLEOTIDE SEQUENCE [LARGE SCALE GENOMIC DNA]</scope>
    <source>
        <strain evidence="7 8">JCM 10696</strain>
    </source>
</reference>
<protein>
    <submittedName>
        <fullName evidence="7">Iron-siderophore ABC transporter substrate-binding protein</fullName>
    </submittedName>
</protein>
<organism evidence="7 8">
    <name type="scientific">Actinocorallia libanotica</name>
    <dbReference type="NCBI Taxonomy" id="46162"/>
    <lineage>
        <taxon>Bacteria</taxon>
        <taxon>Bacillati</taxon>
        <taxon>Actinomycetota</taxon>
        <taxon>Actinomycetes</taxon>
        <taxon>Streptosporangiales</taxon>
        <taxon>Thermomonosporaceae</taxon>
        <taxon>Actinocorallia</taxon>
    </lineage>
</organism>
<dbReference type="Proteomes" id="UP001500665">
    <property type="component" value="Unassembled WGS sequence"/>
</dbReference>
<dbReference type="PANTHER" id="PTHR30532:SF1">
    <property type="entry name" value="IRON(3+)-HYDROXAMATE-BINDING PROTEIN FHUD"/>
    <property type="match status" value="1"/>
</dbReference>
<dbReference type="Gene3D" id="3.40.50.1980">
    <property type="entry name" value="Nitrogenase molybdenum iron protein domain"/>
    <property type="match status" value="2"/>
</dbReference>
<keyword evidence="3" id="KW-0813">Transport</keyword>
<name>A0ABN1S0P0_9ACTN</name>
<dbReference type="RefSeq" id="WP_344247526.1">
    <property type="nucleotide sequence ID" value="NZ_BAAAHH010000064.1"/>
</dbReference>
<comment type="caution">
    <text evidence="7">The sequence shown here is derived from an EMBL/GenBank/DDBJ whole genome shotgun (WGS) entry which is preliminary data.</text>
</comment>